<sequence length="114" mass="13646">MNTKKYIGRQLRPSQLAAELLPRDERWCTVCHQSVLVTNLAAHNRSLQHRLGHKKMNKLKNLSLSMWEQHRGAPMEEESRNDASVEMEFQKYRQDQKRREQAQLRDKWYASKLK</sequence>
<evidence type="ECO:0000313" key="1">
    <source>
        <dbReference type="EMBL" id="CAD2218110.1"/>
    </source>
</evidence>
<accession>S9WN47</accession>
<dbReference type="AlphaFoldDB" id="S9WN47"/>
<dbReference type="VEuPathDB" id="TriTrypDB:ADEAN_000559600"/>
<organism evidence="1 2">
    <name type="scientific">Angomonas deanei</name>
    <dbReference type="NCBI Taxonomy" id="59799"/>
    <lineage>
        <taxon>Eukaryota</taxon>
        <taxon>Discoba</taxon>
        <taxon>Euglenozoa</taxon>
        <taxon>Kinetoplastea</taxon>
        <taxon>Metakinetoplastina</taxon>
        <taxon>Trypanosomatida</taxon>
        <taxon>Trypanosomatidae</taxon>
        <taxon>Strigomonadinae</taxon>
        <taxon>Angomonas</taxon>
    </lineage>
</organism>
<dbReference type="EMBL" id="LR877154">
    <property type="protein sequence ID" value="CAD2218110.1"/>
    <property type="molecule type" value="Genomic_DNA"/>
</dbReference>
<proteinExistence type="predicted"/>
<keyword evidence="2" id="KW-1185">Reference proteome</keyword>
<gene>
    <name evidence="1" type="ORF">ADEAN_000559600</name>
</gene>
<dbReference type="Proteomes" id="UP000515908">
    <property type="component" value="Chromosome 10"/>
</dbReference>
<reference evidence="1 2" key="1">
    <citation type="submission" date="2020-08" db="EMBL/GenBank/DDBJ databases">
        <authorList>
            <person name="Newling K."/>
            <person name="Davey J."/>
            <person name="Forrester S."/>
        </authorList>
    </citation>
    <scope>NUCLEOTIDE SEQUENCE [LARGE SCALE GENOMIC DNA]</scope>
    <source>
        <strain evidence="2">Crithidia deanei Carvalho (ATCC PRA-265)</strain>
    </source>
</reference>
<name>S9WN47_9TRYP</name>
<evidence type="ECO:0000313" key="2">
    <source>
        <dbReference type="Proteomes" id="UP000515908"/>
    </source>
</evidence>
<dbReference type="OrthoDB" id="269638at2759"/>
<protein>
    <submittedName>
        <fullName evidence="1">Uncharacterized protein</fullName>
    </submittedName>
</protein>